<dbReference type="InterPro" id="IPR008514">
    <property type="entry name" value="T6SS_Hcp"/>
</dbReference>
<dbReference type="Proteomes" id="UP000057609">
    <property type="component" value="Chromosome"/>
</dbReference>
<dbReference type="EMBL" id="CP009788">
    <property type="protein sequence ID" value="AJE02298.1"/>
    <property type="molecule type" value="Genomic_DNA"/>
</dbReference>
<dbReference type="HOGENOM" id="CLU_116190_1_0_7"/>
<dbReference type="KEGG" id="gpi:GPICK_01915"/>
<organism evidence="1 2">
    <name type="scientific">Geobacter pickeringii</name>
    <dbReference type="NCBI Taxonomy" id="345632"/>
    <lineage>
        <taxon>Bacteria</taxon>
        <taxon>Pseudomonadati</taxon>
        <taxon>Thermodesulfobacteriota</taxon>
        <taxon>Desulfuromonadia</taxon>
        <taxon>Geobacterales</taxon>
        <taxon>Geobacteraceae</taxon>
        <taxon>Geobacter</taxon>
    </lineage>
</organism>
<dbReference type="SUPFAM" id="SSF141452">
    <property type="entry name" value="Hcp1-like"/>
    <property type="match status" value="1"/>
</dbReference>
<dbReference type="OrthoDB" id="119701at2"/>
<sequence>MAMPAHMTLTGEKQGKIDGSCELQGRENTIQLYEMKHDIHMPRNPHDGLPTGKRVHGPLSIVKMFDKSSPKLYQALCTGEHMKNVQIKWYRINKQGLEEHYFTTTLEDAIVVEMKPYMPMTLLPENEPYGHMEEVAFSYKKIKWTWEPNGIEAEDSWSVPK</sequence>
<name>A0A0B5B6Z9_9BACT</name>
<dbReference type="PANTHER" id="PTHR34319:SF6">
    <property type="entry name" value="MAJOR EXPORTED PROTEIN"/>
    <property type="match status" value="1"/>
</dbReference>
<dbReference type="InterPro" id="IPR036624">
    <property type="entry name" value="Hcp1-lik_sf"/>
</dbReference>
<reference evidence="1 2" key="1">
    <citation type="journal article" date="2015" name="Genome Announc.">
        <title>Complete Genome of Geobacter pickeringii G13T, a Metal-Reducing Isolate from Sedimentary Kaolin Deposits.</title>
        <authorList>
            <person name="Badalamenti J.P."/>
            <person name="Bond D.R."/>
        </authorList>
    </citation>
    <scope>NUCLEOTIDE SEQUENCE [LARGE SCALE GENOMIC DNA]</scope>
    <source>
        <strain evidence="1 2">G13</strain>
    </source>
</reference>
<evidence type="ECO:0000313" key="2">
    <source>
        <dbReference type="Proteomes" id="UP000057609"/>
    </source>
</evidence>
<dbReference type="Gene3D" id="2.30.110.20">
    <property type="entry name" value="Hcp1-like"/>
    <property type="match status" value="1"/>
</dbReference>
<dbReference type="PANTHER" id="PTHR34319">
    <property type="entry name" value="MAJOR EXPORTED PROTEIN"/>
    <property type="match status" value="1"/>
</dbReference>
<dbReference type="InterPro" id="IPR052947">
    <property type="entry name" value="T6SS_Hcp1_domain"/>
</dbReference>
<dbReference type="RefSeq" id="WP_039740057.1">
    <property type="nucleotide sequence ID" value="NZ_CP009788.1"/>
</dbReference>
<keyword evidence="2" id="KW-1185">Reference proteome</keyword>
<protein>
    <submittedName>
        <fullName evidence="1">Type VI secretion protein</fullName>
    </submittedName>
</protein>
<proteinExistence type="predicted"/>
<accession>A0A0B5B6Z9</accession>
<evidence type="ECO:0000313" key="1">
    <source>
        <dbReference type="EMBL" id="AJE02298.1"/>
    </source>
</evidence>
<dbReference type="AlphaFoldDB" id="A0A0B5B6Z9"/>
<gene>
    <name evidence="1" type="ORF">GPICK_01915</name>
</gene>
<dbReference type="Pfam" id="PF05638">
    <property type="entry name" value="T6SS_HCP"/>
    <property type="match status" value="1"/>
</dbReference>
<dbReference type="NCBIfam" id="TIGR03344">
    <property type="entry name" value="VI_effect_Hcp1"/>
    <property type="match status" value="1"/>
</dbReference>
<dbReference type="STRING" id="345632.GPICK_01915"/>